<keyword evidence="3" id="KW-1185">Reference proteome</keyword>
<proteinExistence type="predicted"/>
<keyword evidence="1" id="KW-0732">Signal</keyword>
<evidence type="ECO:0000313" key="2">
    <source>
        <dbReference type="EMBL" id="MFC5810589.1"/>
    </source>
</evidence>
<dbReference type="RefSeq" id="WP_272171549.1">
    <property type="nucleotide sequence ID" value="NZ_JAQOSL010000032.1"/>
</dbReference>
<dbReference type="EMBL" id="JBHSNZ010000018">
    <property type="protein sequence ID" value="MFC5810589.1"/>
    <property type="molecule type" value="Genomic_DNA"/>
</dbReference>
<protein>
    <submittedName>
        <fullName evidence="2">Uncharacterized protein</fullName>
    </submittedName>
</protein>
<dbReference type="Proteomes" id="UP001596112">
    <property type="component" value="Unassembled WGS sequence"/>
</dbReference>
<comment type="caution">
    <text evidence="2">The sequence shown here is derived from an EMBL/GenBank/DDBJ whole genome shotgun (WGS) entry which is preliminary data.</text>
</comment>
<organism evidence="2 3">
    <name type="scientific">Streptomyces heilongjiangensis</name>
    <dbReference type="NCBI Taxonomy" id="945052"/>
    <lineage>
        <taxon>Bacteria</taxon>
        <taxon>Bacillati</taxon>
        <taxon>Actinomycetota</taxon>
        <taxon>Actinomycetes</taxon>
        <taxon>Kitasatosporales</taxon>
        <taxon>Streptomycetaceae</taxon>
        <taxon>Streptomyces</taxon>
    </lineage>
</organism>
<name>A0ABW1BCC8_9ACTN</name>
<reference evidence="3" key="1">
    <citation type="journal article" date="2019" name="Int. J. Syst. Evol. Microbiol.">
        <title>The Global Catalogue of Microorganisms (GCM) 10K type strain sequencing project: providing services to taxonomists for standard genome sequencing and annotation.</title>
        <authorList>
            <consortium name="The Broad Institute Genomics Platform"/>
            <consortium name="The Broad Institute Genome Sequencing Center for Infectious Disease"/>
            <person name="Wu L."/>
            <person name="Ma J."/>
        </authorList>
    </citation>
    <scope>NUCLEOTIDE SEQUENCE [LARGE SCALE GENOMIC DNA]</scope>
    <source>
        <strain evidence="3">JCM 9918</strain>
    </source>
</reference>
<feature type="chain" id="PRO_5046242615" evidence="1">
    <location>
        <begin position="26"/>
        <end position="176"/>
    </location>
</feature>
<sequence length="176" mass="19264">MSPLKAARALALATAVMCTAAPAHADSPYDPAPGAWHELGETYLATSTYAYEPFAARDGYEGAEECAVLPGEGGMGYHYVNPDNIDSLEPSEPAALLYEQKDGRRGLVAVEWIVRDTGQARPMLFGRQFGGPFTDVPGLPKHYALHAWLYKENPKGVFHPWNPEVRCPIDRPRPTP</sequence>
<evidence type="ECO:0000256" key="1">
    <source>
        <dbReference type="SAM" id="SignalP"/>
    </source>
</evidence>
<evidence type="ECO:0000313" key="3">
    <source>
        <dbReference type="Proteomes" id="UP001596112"/>
    </source>
</evidence>
<gene>
    <name evidence="2" type="ORF">ACFQGO_24345</name>
</gene>
<accession>A0ABW1BCC8</accession>
<feature type="signal peptide" evidence="1">
    <location>
        <begin position="1"/>
        <end position="25"/>
    </location>
</feature>